<proteinExistence type="predicted"/>
<evidence type="ECO:0000313" key="1">
    <source>
        <dbReference type="EMBL" id="OCT97763.1"/>
    </source>
</evidence>
<protein>
    <recommendedName>
        <fullName evidence="3">GIY-YIG domain-containing protein</fullName>
    </recommendedName>
</protein>
<sequence length="87" mass="9611">MITCLKCCKQYVGCTSRRLKERITKHLSQIKNSRAAEGSNVTRHFAKCNGGDTSFFSVQGIERVPPGKEGSILDFSFTNLPAFGVKL</sequence>
<accession>A0A974DTQ0</accession>
<dbReference type="Proteomes" id="UP000694892">
    <property type="component" value="Chromosome 1S"/>
</dbReference>
<reference evidence="2" key="1">
    <citation type="journal article" date="2016" name="Nature">
        <title>Genome evolution in the allotetraploid frog Xenopus laevis.</title>
        <authorList>
            <person name="Session A.M."/>
            <person name="Uno Y."/>
            <person name="Kwon T."/>
            <person name="Chapman J.A."/>
            <person name="Toyoda A."/>
            <person name="Takahashi S."/>
            <person name="Fukui A."/>
            <person name="Hikosaka A."/>
            <person name="Suzuki A."/>
            <person name="Kondo M."/>
            <person name="van Heeringen S.J."/>
            <person name="Quigley I."/>
            <person name="Heinz S."/>
            <person name="Ogino H."/>
            <person name="Ochi H."/>
            <person name="Hellsten U."/>
            <person name="Lyons J.B."/>
            <person name="Simakov O."/>
            <person name="Putnam N."/>
            <person name="Stites J."/>
            <person name="Kuroki Y."/>
            <person name="Tanaka T."/>
            <person name="Michiue T."/>
            <person name="Watanabe M."/>
            <person name="Bogdanovic O."/>
            <person name="Lister R."/>
            <person name="Georgiou G."/>
            <person name="Paranjpe S.S."/>
            <person name="van Kruijsbergen I."/>
            <person name="Shu S."/>
            <person name="Carlson J."/>
            <person name="Kinoshita T."/>
            <person name="Ohta Y."/>
            <person name="Mawaribuchi S."/>
            <person name="Jenkins J."/>
            <person name="Grimwood J."/>
            <person name="Schmutz J."/>
            <person name="Mitros T."/>
            <person name="Mozaffari S.V."/>
            <person name="Suzuki Y."/>
            <person name="Haramoto Y."/>
            <person name="Yamamoto T.S."/>
            <person name="Takagi C."/>
            <person name="Heald R."/>
            <person name="Miller K."/>
            <person name="Haudenschild C."/>
            <person name="Kitzman J."/>
            <person name="Nakayama T."/>
            <person name="Izutsu Y."/>
            <person name="Robert J."/>
            <person name="Fortriede J."/>
            <person name="Burns K."/>
            <person name="Lotay V."/>
            <person name="Karimi K."/>
            <person name="Yasuoka Y."/>
            <person name="Dichmann D.S."/>
            <person name="Flajnik M.F."/>
            <person name="Houston D.W."/>
            <person name="Shendure J."/>
            <person name="DuPasquier L."/>
            <person name="Vize P.D."/>
            <person name="Zorn A.M."/>
            <person name="Ito M."/>
            <person name="Marcotte E.M."/>
            <person name="Wallingford J.B."/>
            <person name="Ito Y."/>
            <person name="Asashima M."/>
            <person name="Ueno N."/>
            <person name="Matsuda Y."/>
            <person name="Veenstra G.J."/>
            <person name="Fujiyama A."/>
            <person name="Harland R.M."/>
            <person name="Taira M."/>
            <person name="Rokhsar D.S."/>
        </authorList>
    </citation>
    <scope>NUCLEOTIDE SEQUENCE [LARGE SCALE GENOMIC DNA]</scope>
    <source>
        <strain evidence="2">J</strain>
    </source>
</reference>
<evidence type="ECO:0008006" key="3">
    <source>
        <dbReference type="Google" id="ProtNLM"/>
    </source>
</evidence>
<name>A0A974DTQ0_XENLA</name>
<organism evidence="1 2">
    <name type="scientific">Xenopus laevis</name>
    <name type="common">African clawed frog</name>
    <dbReference type="NCBI Taxonomy" id="8355"/>
    <lineage>
        <taxon>Eukaryota</taxon>
        <taxon>Metazoa</taxon>
        <taxon>Chordata</taxon>
        <taxon>Craniata</taxon>
        <taxon>Vertebrata</taxon>
        <taxon>Euteleostomi</taxon>
        <taxon>Amphibia</taxon>
        <taxon>Batrachia</taxon>
        <taxon>Anura</taxon>
        <taxon>Pipoidea</taxon>
        <taxon>Pipidae</taxon>
        <taxon>Xenopodinae</taxon>
        <taxon>Xenopus</taxon>
        <taxon>Xenopus</taxon>
    </lineage>
</organism>
<dbReference type="EMBL" id="CM004467">
    <property type="protein sequence ID" value="OCT97763.1"/>
    <property type="molecule type" value="Genomic_DNA"/>
</dbReference>
<dbReference type="AlphaFoldDB" id="A0A974DTQ0"/>
<gene>
    <name evidence="1" type="ORF">XELAEV_18009991mg</name>
</gene>
<evidence type="ECO:0000313" key="2">
    <source>
        <dbReference type="Proteomes" id="UP000694892"/>
    </source>
</evidence>